<evidence type="ECO:0000313" key="2">
    <source>
        <dbReference type="Proteomes" id="UP000185812"/>
    </source>
</evidence>
<proteinExistence type="predicted"/>
<dbReference type="EMBL" id="FRAU01000002">
    <property type="protein sequence ID" value="SHK28187.1"/>
    <property type="molecule type" value="Genomic_DNA"/>
</dbReference>
<evidence type="ECO:0000313" key="1">
    <source>
        <dbReference type="EMBL" id="SHK28187.1"/>
    </source>
</evidence>
<sequence length="168" mass="18926">MGAERSMVRIELAALREGFQRLELTPSAEALDLDPQVFEDIRVELQLTYEDGRLLVQLWAGATATLECDRTLELFKQSIEGAYSLFYAPPGATVRRDDVEEFRELRASDRFVDLTDVVRDTLLLAIPMRKVKPGAESIPIPTQFGAPAAPEDAPVDPRWEALRKLRNL</sequence>
<dbReference type="Proteomes" id="UP000185812">
    <property type="component" value="Unassembled WGS sequence"/>
</dbReference>
<dbReference type="AlphaFoldDB" id="A0A1M6R788"/>
<evidence type="ECO:0008006" key="3">
    <source>
        <dbReference type="Google" id="ProtNLM"/>
    </source>
</evidence>
<gene>
    <name evidence="1" type="ORF">SAMN04488087_0728</name>
</gene>
<keyword evidence="2" id="KW-1185">Reference proteome</keyword>
<dbReference type="InterPro" id="IPR003772">
    <property type="entry name" value="YceD"/>
</dbReference>
<accession>A0A1M6R788</accession>
<organism evidence="1 2">
    <name type="scientific">Rhodothermus profundi</name>
    <dbReference type="NCBI Taxonomy" id="633813"/>
    <lineage>
        <taxon>Bacteria</taxon>
        <taxon>Pseudomonadati</taxon>
        <taxon>Rhodothermota</taxon>
        <taxon>Rhodothermia</taxon>
        <taxon>Rhodothermales</taxon>
        <taxon>Rhodothermaceae</taxon>
        <taxon>Rhodothermus</taxon>
    </lineage>
</organism>
<reference evidence="2" key="1">
    <citation type="submission" date="2016-11" db="EMBL/GenBank/DDBJ databases">
        <authorList>
            <person name="Varghese N."/>
            <person name="Submissions S."/>
        </authorList>
    </citation>
    <scope>NUCLEOTIDE SEQUENCE [LARGE SCALE GENOMIC DNA]</scope>
    <source>
        <strain evidence="2">DSM 22212</strain>
    </source>
</reference>
<protein>
    <recommendedName>
        <fullName evidence="3">DUF177 domain-containing protein</fullName>
    </recommendedName>
</protein>
<dbReference type="Pfam" id="PF02620">
    <property type="entry name" value="YceD"/>
    <property type="match status" value="1"/>
</dbReference>
<name>A0A1M6R788_9BACT</name>
<dbReference type="STRING" id="633813.SAMN04488087_0728"/>